<dbReference type="Proteomes" id="UP000694480">
    <property type="component" value="Unassembled WGS sequence"/>
</dbReference>
<evidence type="ECO:0000313" key="2">
    <source>
        <dbReference type="Proteomes" id="UP000694480"/>
    </source>
</evidence>
<dbReference type="AlphaFoldDB" id="A0A930YU68"/>
<gene>
    <name evidence="1" type="ORF">IC612_01220</name>
</gene>
<reference evidence="1" key="1">
    <citation type="submission" date="2020-11" db="EMBL/GenBank/DDBJ databases">
        <title>Genome seq and assembly of Planobacterium sp.</title>
        <authorList>
            <person name="Chhetri G."/>
        </authorList>
    </citation>
    <scope>NUCLEOTIDE SEQUENCE</scope>
    <source>
        <strain evidence="1">GCR5</strain>
    </source>
</reference>
<name>A0A930YU68_9FLAO</name>
<protein>
    <submittedName>
        <fullName evidence="1">Uncharacterized protein</fullName>
    </submittedName>
</protein>
<comment type="caution">
    <text evidence="1">The sequence shown here is derived from an EMBL/GenBank/DDBJ whole genome shotgun (WGS) entry which is preliminary data.</text>
</comment>
<dbReference type="EMBL" id="JADKYY010000001">
    <property type="protein sequence ID" value="MBF5026417.1"/>
    <property type="molecule type" value="Genomic_DNA"/>
</dbReference>
<keyword evidence="2" id="KW-1185">Reference proteome</keyword>
<dbReference type="RefSeq" id="WP_194738343.1">
    <property type="nucleotide sequence ID" value="NZ_JADKYY010000001.1"/>
</dbReference>
<accession>A0A930YU68</accession>
<evidence type="ECO:0000313" key="1">
    <source>
        <dbReference type="EMBL" id="MBF5026417.1"/>
    </source>
</evidence>
<proteinExistence type="predicted"/>
<sequence>MTVTEDIRDIFSILHDETISAWTGDKNLLTLTVDCEYLAERIDKTFDKFYIELINVDKLELDPWTNPIDLPTIVKTEYADIFKAELEILSADIKEGVVVITCNQHDTSFDYCGGNLTISCRTIKVYDQNKNELTIDQFGEICKNYWDEWSKK</sequence>
<organism evidence="1 2">
    <name type="scientific">Planobacterium oryzisoli</name>
    <dbReference type="NCBI Taxonomy" id="2771435"/>
    <lineage>
        <taxon>Bacteria</taxon>
        <taxon>Pseudomonadati</taxon>
        <taxon>Bacteroidota</taxon>
        <taxon>Flavobacteriia</taxon>
        <taxon>Flavobacteriales</taxon>
        <taxon>Weeksellaceae</taxon>
        <taxon>Chryseobacterium group</taxon>
        <taxon>Chryseobacterium</taxon>
    </lineage>
</organism>